<sequence length="312" mass="34267">MYIFRLRVLTIISCALACLVSPAQSRPTRLPWPWPAWWPWPGWGRVRDDERNFNTISRIYNLTVYPNQLPIILGGGAGVPPGLFSQDVAGRVDPVGDFVGFEDSIEYFFALAPLPQGNAASAAITGYQIAEFSSACSDVAASVVYLFCSVVNPGCADHGKPLAPLKQVAFWKFDKHGAVLKYDAWIPNLNNWIEASTGAQISNSQFRTQSIQQICAVTQTRCTGPNTQWESIDECASALSQKPYGNYDEAWGDNIVCRSIHLVLTQVRPDVHCSHVGPTGGGKCVDVSYPVDYFNDESLYGDPLGKTFMCNS</sequence>
<protein>
    <submittedName>
        <fullName evidence="2">Uncharacterized protein</fullName>
    </submittedName>
</protein>
<dbReference type="Proteomes" id="UP001244011">
    <property type="component" value="Unassembled WGS sequence"/>
</dbReference>
<dbReference type="AlphaFoldDB" id="A0AAJ0FJD2"/>
<reference evidence="2" key="1">
    <citation type="submission" date="2023-06" db="EMBL/GenBank/DDBJ databases">
        <title>Genome-scale phylogeny and comparative genomics of the fungal order Sordariales.</title>
        <authorList>
            <consortium name="Lawrence Berkeley National Laboratory"/>
            <person name="Hensen N."/>
            <person name="Bonometti L."/>
            <person name="Westerberg I."/>
            <person name="Brannstrom I.O."/>
            <person name="Guillou S."/>
            <person name="Cros-Aarteil S."/>
            <person name="Calhoun S."/>
            <person name="Haridas S."/>
            <person name="Kuo A."/>
            <person name="Mondo S."/>
            <person name="Pangilinan J."/>
            <person name="Riley R."/>
            <person name="Labutti K."/>
            <person name="Andreopoulos B."/>
            <person name="Lipzen A."/>
            <person name="Chen C."/>
            <person name="Yanf M."/>
            <person name="Daum C."/>
            <person name="Ng V."/>
            <person name="Clum A."/>
            <person name="Steindorff A."/>
            <person name="Ohm R."/>
            <person name="Martin F."/>
            <person name="Silar P."/>
            <person name="Natvig D."/>
            <person name="Lalanne C."/>
            <person name="Gautier V."/>
            <person name="Ament-Velasquez S.L."/>
            <person name="Kruys A."/>
            <person name="Hutchinson M.I."/>
            <person name="Powell A.J."/>
            <person name="Barry K."/>
            <person name="Miller A.N."/>
            <person name="Grigoriev I.V."/>
            <person name="Debuchy R."/>
            <person name="Gladieux P."/>
            <person name="Thoren M.H."/>
            <person name="Johannesson H."/>
        </authorList>
    </citation>
    <scope>NUCLEOTIDE SEQUENCE</scope>
    <source>
        <strain evidence="2">8032-3</strain>
    </source>
</reference>
<dbReference type="EMBL" id="MU839016">
    <property type="protein sequence ID" value="KAK1765268.1"/>
    <property type="molecule type" value="Genomic_DNA"/>
</dbReference>
<dbReference type="RefSeq" id="XP_060281481.1">
    <property type="nucleotide sequence ID" value="XM_060431163.1"/>
</dbReference>
<comment type="caution">
    <text evidence="2">The sequence shown here is derived from an EMBL/GenBank/DDBJ whole genome shotgun (WGS) entry which is preliminary data.</text>
</comment>
<evidence type="ECO:0000256" key="1">
    <source>
        <dbReference type="SAM" id="SignalP"/>
    </source>
</evidence>
<feature type="chain" id="PRO_5042529179" evidence="1">
    <location>
        <begin position="26"/>
        <end position="312"/>
    </location>
</feature>
<keyword evidence="1" id="KW-0732">Signal</keyword>
<evidence type="ECO:0000313" key="2">
    <source>
        <dbReference type="EMBL" id="KAK1765268.1"/>
    </source>
</evidence>
<evidence type="ECO:0000313" key="3">
    <source>
        <dbReference type="Proteomes" id="UP001244011"/>
    </source>
</evidence>
<proteinExistence type="predicted"/>
<keyword evidence="3" id="KW-1185">Reference proteome</keyword>
<accession>A0AAJ0FJD2</accession>
<dbReference type="GeneID" id="85314350"/>
<feature type="signal peptide" evidence="1">
    <location>
        <begin position="1"/>
        <end position="25"/>
    </location>
</feature>
<gene>
    <name evidence="2" type="ORF">QBC33DRAFT_579791</name>
</gene>
<name>A0AAJ0FJD2_9PEZI</name>
<organism evidence="2 3">
    <name type="scientific">Phialemonium atrogriseum</name>
    <dbReference type="NCBI Taxonomy" id="1093897"/>
    <lineage>
        <taxon>Eukaryota</taxon>
        <taxon>Fungi</taxon>
        <taxon>Dikarya</taxon>
        <taxon>Ascomycota</taxon>
        <taxon>Pezizomycotina</taxon>
        <taxon>Sordariomycetes</taxon>
        <taxon>Sordariomycetidae</taxon>
        <taxon>Cephalothecales</taxon>
        <taxon>Cephalothecaceae</taxon>
        <taxon>Phialemonium</taxon>
    </lineage>
</organism>